<dbReference type="InterPro" id="IPR002110">
    <property type="entry name" value="Ankyrin_rpt"/>
</dbReference>
<evidence type="ECO:0000256" key="2">
    <source>
        <dbReference type="ARBA" id="ARBA00023043"/>
    </source>
</evidence>
<proteinExistence type="predicted"/>
<feature type="repeat" description="ANK" evidence="3">
    <location>
        <begin position="275"/>
        <end position="297"/>
    </location>
</feature>
<evidence type="ECO:0000256" key="1">
    <source>
        <dbReference type="ARBA" id="ARBA00022737"/>
    </source>
</evidence>
<evidence type="ECO:0000256" key="3">
    <source>
        <dbReference type="PROSITE-ProRule" id="PRU00023"/>
    </source>
</evidence>
<accession>A0A1I8FI04</accession>
<dbReference type="PROSITE" id="PS50088">
    <property type="entry name" value="ANK_REPEAT"/>
    <property type="match status" value="1"/>
</dbReference>
<dbReference type="PANTHER" id="PTHR24161">
    <property type="entry name" value="ANK_REP_REGION DOMAIN-CONTAINING PROTEIN-RELATED"/>
    <property type="match status" value="1"/>
</dbReference>
<dbReference type="AlphaFoldDB" id="A0A1I8FI04"/>
<dbReference type="Pfam" id="PF13637">
    <property type="entry name" value="Ank_4"/>
    <property type="match status" value="1"/>
</dbReference>
<dbReference type="Gene3D" id="1.25.40.20">
    <property type="entry name" value="Ankyrin repeat-containing domain"/>
    <property type="match status" value="3"/>
</dbReference>
<dbReference type="Pfam" id="PF00023">
    <property type="entry name" value="Ank"/>
    <property type="match status" value="1"/>
</dbReference>
<name>A0A1I8FI04_9PLAT</name>
<organism evidence="5 6">
    <name type="scientific">Macrostomum lignano</name>
    <dbReference type="NCBI Taxonomy" id="282301"/>
    <lineage>
        <taxon>Eukaryota</taxon>
        <taxon>Metazoa</taxon>
        <taxon>Spiralia</taxon>
        <taxon>Lophotrochozoa</taxon>
        <taxon>Platyhelminthes</taxon>
        <taxon>Rhabditophora</taxon>
        <taxon>Macrostomorpha</taxon>
        <taxon>Macrostomida</taxon>
        <taxon>Macrostomidae</taxon>
        <taxon>Macrostomum</taxon>
    </lineage>
</organism>
<keyword evidence="1" id="KW-0677">Repeat</keyword>
<evidence type="ECO:0000313" key="5">
    <source>
        <dbReference type="Proteomes" id="UP000095280"/>
    </source>
</evidence>
<dbReference type="SMART" id="SM00248">
    <property type="entry name" value="ANK"/>
    <property type="match status" value="5"/>
</dbReference>
<dbReference type="PROSITE" id="PS50297">
    <property type="entry name" value="ANK_REP_REGION"/>
    <property type="match status" value="1"/>
</dbReference>
<evidence type="ECO:0000313" key="6">
    <source>
        <dbReference type="WBParaSite" id="maker-unitig_35463-snap-gene-0.2-mRNA-1"/>
    </source>
</evidence>
<dbReference type="SUPFAM" id="SSF48403">
    <property type="entry name" value="Ankyrin repeat"/>
    <property type="match status" value="1"/>
</dbReference>
<keyword evidence="5" id="KW-1185">Reference proteome</keyword>
<protein>
    <submittedName>
        <fullName evidence="6">ANK_REP_REGION domain-containing protein</fullName>
    </submittedName>
</protein>
<keyword evidence="2 3" id="KW-0040">ANK repeat</keyword>
<dbReference type="InterPro" id="IPR036770">
    <property type="entry name" value="Ankyrin_rpt-contain_sf"/>
</dbReference>
<dbReference type="WBParaSite" id="maker-unitig_35463-snap-gene-0.2-mRNA-1">
    <property type="protein sequence ID" value="maker-unitig_35463-snap-gene-0.2-mRNA-1"/>
    <property type="gene ID" value="maker-unitig_35463-snap-gene-0.2"/>
</dbReference>
<dbReference type="PANTHER" id="PTHR24161:SF85">
    <property type="entry name" value="PALMITOYLTRANSFERASE HIP14"/>
    <property type="match status" value="1"/>
</dbReference>
<evidence type="ECO:0000256" key="4">
    <source>
        <dbReference type="SAM" id="MobiDB-lite"/>
    </source>
</evidence>
<dbReference type="Proteomes" id="UP000095280">
    <property type="component" value="Unplaced"/>
</dbReference>
<feature type="region of interest" description="Disordered" evidence="4">
    <location>
        <begin position="38"/>
        <end position="60"/>
    </location>
</feature>
<sequence length="308" mass="33443">MAAERGQTKIVELLIDKFKCNVLARHKDGSTLMHVTSESGFPETNHGLSSTRSAAAHAEQERRRRVCLHAAAKSGHTPAFLLEKGANVNAVTKDRLTALHEAVARGHPAVVETPAGLRGAGAAKQRFTTLRNCPKDKAGGDFDDTDLVKLLLRYEGDISVPTKFNCGDAAALLFCARSGNEDILLEIVKFLDHRIPLVVNRQSSHTQNRTNRLTPSQIATEWLVAFLLIASDCGREGIVQILLKKHARVDVFDTKGFAALGSLAAKNTTTPYQGVLHTLLHLAAQEGHNEVVKLLLKQDGVEVESQAT</sequence>
<reference evidence="6" key="1">
    <citation type="submission" date="2016-11" db="UniProtKB">
        <authorList>
            <consortium name="WormBaseParasite"/>
        </authorList>
    </citation>
    <scope>IDENTIFICATION</scope>
</reference>